<feature type="non-terminal residue" evidence="1">
    <location>
        <position position="33"/>
    </location>
</feature>
<reference evidence="1" key="1">
    <citation type="submission" date="2018-05" db="EMBL/GenBank/DDBJ databases">
        <authorList>
            <person name="Lanie J.A."/>
            <person name="Ng W.-L."/>
            <person name="Kazmierczak K.M."/>
            <person name="Andrzejewski T.M."/>
            <person name="Davidsen T.M."/>
            <person name="Wayne K.J."/>
            <person name="Tettelin H."/>
            <person name="Glass J.I."/>
            <person name="Rusch D."/>
            <person name="Podicherti R."/>
            <person name="Tsui H.-C.T."/>
            <person name="Winkler M.E."/>
        </authorList>
    </citation>
    <scope>NUCLEOTIDE SEQUENCE</scope>
</reference>
<sequence>MKRLWLILLFIFAPISSIGQVHSDTVSYNNVNI</sequence>
<organism evidence="1">
    <name type="scientific">marine metagenome</name>
    <dbReference type="NCBI Taxonomy" id="408172"/>
    <lineage>
        <taxon>unclassified sequences</taxon>
        <taxon>metagenomes</taxon>
        <taxon>ecological metagenomes</taxon>
    </lineage>
</organism>
<accession>A0A382NJS8</accession>
<feature type="non-terminal residue" evidence="1">
    <location>
        <position position="1"/>
    </location>
</feature>
<name>A0A382NJS8_9ZZZZ</name>
<dbReference type="EMBL" id="UINC01100470">
    <property type="protein sequence ID" value="SVC60557.1"/>
    <property type="molecule type" value="Genomic_DNA"/>
</dbReference>
<dbReference type="AlphaFoldDB" id="A0A382NJS8"/>
<gene>
    <name evidence="1" type="ORF">METZ01_LOCUS313411</name>
</gene>
<protein>
    <submittedName>
        <fullName evidence="1">Uncharacterized protein</fullName>
    </submittedName>
</protein>
<evidence type="ECO:0000313" key="1">
    <source>
        <dbReference type="EMBL" id="SVC60557.1"/>
    </source>
</evidence>
<proteinExistence type="predicted"/>